<evidence type="ECO:0000256" key="1">
    <source>
        <dbReference type="SAM" id="MobiDB-lite"/>
    </source>
</evidence>
<reference evidence="3 4" key="1">
    <citation type="journal article" date="2017" name="Gigascience">
        <title>Draft genome of the honey bee ectoparasitic mite, Tropilaelaps mercedesae, is shaped by the parasitic life history.</title>
        <authorList>
            <person name="Dong X."/>
            <person name="Armstrong S.D."/>
            <person name="Xia D."/>
            <person name="Makepeace B.L."/>
            <person name="Darby A.C."/>
            <person name="Kadowaki T."/>
        </authorList>
    </citation>
    <scope>NUCLEOTIDE SEQUENCE [LARGE SCALE GENOMIC DNA]</scope>
    <source>
        <strain evidence="3">Wuxi-XJTLU</strain>
    </source>
</reference>
<dbReference type="AlphaFoldDB" id="A0A1V9XL58"/>
<keyword evidence="2" id="KW-0472">Membrane</keyword>
<name>A0A1V9XL58_9ACAR</name>
<organism evidence="3 4">
    <name type="scientific">Tropilaelaps mercedesae</name>
    <dbReference type="NCBI Taxonomy" id="418985"/>
    <lineage>
        <taxon>Eukaryota</taxon>
        <taxon>Metazoa</taxon>
        <taxon>Ecdysozoa</taxon>
        <taxon>Arthropoda</taxon>
        <taxon>Chelicerata</taxon>
        <taxon>Arachnida</taxon>
        <taxon>Acari</taxon>
        <taxon>Parasitiformes</taxon>
        <taxon>Mesostigmata</taxon>
        <taxon>Gamasina</taxon>
        <taxon>Dermanyssoidea</taxon>
        <taxon>Laelapidae</taxon>
        <taxon>Tropilaelaps</taxon>
    </lineage>
</organism>
<evidence type="ECO:0000256" key="2">
    <source>
        <dbReference type="SAM" id="Phobius"/>
    </source>
</evidence>
<protein>
    <submittedName>
        <fullName evidence="3">Uncharacterized protein</fullName>
    </submittedName>
</protein>
<dbReference type="EMBL" id="MNPL01008367">
    <property type="protein sequence ID" value="OQR74265.1"/>
    <property type="molecule type" value="Genomic_DNA"/>
</dbReference>
<gene>
    <name evidence="3" type="ORF">BIW11_00991</name>
</gene>
<dbReference type="Proteomes" id="UP000192247">
    <property type="component" value="Unassembled WGS sequence"/>
</dbReference>
<sequence length="389" mass="40106">MHRIRVPYVHPIVCCTFKRAIRLLPSILLIAFVLSLIFVTLIQVAVIHSQRRAIYLQRRVNGVVSTASSSPLYAAQASASTYLSSYGIPNANPGSNNAGPPQLTKVGGAQPASSGSVNAGVGNQKPPVATLPTSGGSGGPAGPTAKPGEPALRVEAILDRSAPSVENFALSINNNANAARIRRIFDAVKCHMSNTGTSTNSSSGYSVNANNSASAGPTGSAGGSAGNAAVSQVAATPAISDGGCGGTNITLCPEVPSGLPIFPATGLQSSRNEDDIRVGGFRARPLSVRLQRNAQRRSFLSPASCSLNPESHVTAAQCTPTTVSCVVPVYEEVCVFVLGSTSEGRFRQAPFQQPGSEQRRPLATIGDVLILFLLSISSIGSLMLSGSQL</sequence>
<keyword evidence="2" id="KW-0812">Transmembrane</keyword>
<accession>A0A1V9XL58</accession>
<keyword evidence="4" id="KW-1185">Reference proteome</keyword>
<dbReference type="OrthoDB" id="6425409at2759"/>
<keyword evidence="2" id="KW-1133">Transmembrane helix</keyword>
<comment type="caution">
    <text evidence="3">The sequence shown here is derived from an EMBL/GenBank/DDBJ whole genome shotgun (WGS) entry which is preliminary data.</text>
</comment>
<evidence type="ECO:0000313" key="4">
    <source>
        <dbReference type="Proteomes" id="UP000192247"/>
    </source>
</evidence>
<feature type="region of interest" description="Disordered" evidence="1">
    <location>
        <begin position="93"/>
        <end position="148"/>
    </location>
</feature>
<feature type="transmembrane region" description="Helical" evidence="2">
    <location>
        <begin position="27"/>
        <end position="49"/>
    </location>
</feature>
<evidence type="ECO:0000313" key="3">
    <source>
        <dbReference type="EMBL" id="OQR74265.1"/>
    </source>
</evidence>
<proteinExistence type="predicted"/>
<dbReference type="InParanoid" id="A0A1V9XL58"/>